<dbReference type="Proteomes" id="UP000319004">
    <property type="component" value="Chromosome"/>
</dbReference>
<keyword evidence="2" id="KW-1185">Reference proteome</keyword>
<dbReference type="KEGG" id="snep:Enr13x_12990"/>
<evidence type="ECO:0000313" key="2">
    <source>
        <dbReference type="Proteomes" id="UP000319004"/>
    </source>
</evidence>
<evidence type="ECO:0000313" key="1">
    <source>
        <dbReference type="EMBL" id="QDV41460.1"/>
    </source>
</evidence>
<reference evidence="1 2" key="1">
    <citation type="submission" date="2019-03" db="EMBL/GenBank/DDBJ databases">
        <title>Deep-cultivation of Planctomycetes and their phenomic and genomic characterization uncovers novel biology.</title>
        <authorList>
            <person name="Wiegand S."/>
            <person name="Jogler M."/>
            <person name="Boedeker C."/>
            <person name="Pinto D."/>
            <person name="Vollmers J."/>
            <person name="Rivas-Marin E."/>
            <person name="Kohn T."/>
            <person name="Peeters S.H."/>
            <person name="Heuer A."/>
            <person name="Rast P."/>
            <person name="Oberbeckmann S."/>
            <person name="Bunk B."/>
            <person name="Jeske O."/>
            <person name="Meyerdierks A."/>
            <person name="Storesund J.E."/>
            <person name="Kallscheuer N."/>
            <person name="Luecker S."/>
            <person name="Lage O.M."/>
            <person name="Pohl T."/>
            <person name="Merkel B.J."/>
            <person name="Hornburger P."/>
            <person name="Mueller R.-W."/>
            <person name="Bruemmer F."/>
            <person name="Labrenz M."/>
            <person name="Spormann A.M."/>
            <person name="Op den Camp H."/>
            <person name="Overmann J."/>
            <person name="Amann R."/>
            <person name="Jetten M.S.M."/>
            <person name="Mascher T."/>
            <person name="Medema M.H."/>
            <person name="Devos D.P."/>
            <person name="Kaster A.-K."/>
            <person name="Ovreas L."/>
            <person name="Rohde M."/>
            <person name="Galperin M.Y."/>
            <person name="Jogler C."/>
        </authorList>
    </citation>
    <scope>NUCLEOTIDE SEQUENCE [LARGE SCALE GENOMIC DNA]</scope>
    <source>
        <strain evidence="1 2">Enr13</strain>
    </source>
</reference>
<sequence>MNCDLDSSIPEWIIEHPETTGVFGDLRLDISCAGKSLRYVCVHQGLSPPEVLERLRQAITTARSVDRNTR</sequence>
<gene>
    <name evidence="1" type="ORF">Enr13x_12990</name>
</gene>
<proteinExistence type="predicted"/>
<accession>A0A518HKW3</accession>
<dbReference type="EMBL" id="CP037423">
    <property type="protein sequence ID" value="QDV41460.1"/>
    <property type="molecule type" value="Genomic_DNA"/>
</dbReference>
<dbReference type="RefSeq" id="WP_145385182.1">
    <property type="nucleotide sequence ID" value="NZ_CP037423.1"/>
</dbReference>
<protein>
    <submittedName>
        <fullName evidence="1">Uncharacterized protein</fullName>
    </submittedName>
</protein>
<name>A0A518HKW3_9BACT</name>
<dbReference type="AlphaFoldDB" id="A0A518HKW3"/>
<organism evidence="1 2">
    <name type="scientific">Stieleria neptunia</name>
    <dbReference type="NCBI Taxonomy" id="2527979"/>
    <lineage>
        <taxon>Bacteria</taxon>
        <taxon>Pseudomonadati</taxon>
        <taxon>Planctomycetota</taxon>
        <taxon>Planctomycetia</taxon>
        <taxon>Pirellulales</taxon>
        <taxon>Pirellulaceae</taxon>
        <taxon>Stieleria</taxon>
    </lineage>
</organism>
<dbReference type="OrthoDB" id="287027at2"/>